<dbReference type="RefSeq" id="WP_074845008.1">
    <property type="nucleotide sequence ID" value="NZ_FOOE01000006.1"/>
</dbReference>
<gene>
    <name evidence="1" type="ORF">SAMN04487885_106123</name>
</gene>
<reference evidence="1 2" key="1">
    <citation type="submission" date="2016-10" db="EMBL/GenBank/DDBJ databases">
        <authorList>
            <person name="de Groot N.N."/>
        </authorList>
    </citation>
    <scope>NUCLEOTIDE SEQUENCE [LARGE SCALE GENOMIC DNA]</scope>
    <source>
        <strain evidence="1 2">NLAE-zl-G419</strain>
    </source>
</reference>
<dbReference type="STRING" id="1529.SAMN04487885_106123"/>
<keyword evidence="2" id="KW-1185">Reference proteome</keyword>
<dbReference type="EMBL" id="FOOE01000006">
    <property type="protein sequence ID" value="SFF68217.1"/>
    <property type="molecule type" value="Genomic_DNA"/>
</dbReference>
<proteinExistence type="predicted"/>
<sequence>MIKQIIEQECQETNINIDYYDKVIRIYTNKSTVMNRLLNMNYEPKNIDKMNGEICSMSFEFTFDKFPSFIGKGVFKCS</sequence>
<dbReference type="Proteomes" id="UP000182135">
    <property type="component" value="Unassembled WGS sequence"/>
</dbReference>
<name>A0A1I2KSP2_9CLOT</name>
<accession>A0A1I2KSP2</accession>
<evidence type="ECO:0000313" key="1">
    <source>
        <dbReference type="EMBL" id="SFF68217.1"/>
    </source>
</evidence>
<protein>
    <submittedName>
        <fullName evidence="1">Uncharacterized protein</fullName>
    </submittedName>
</protein>
<organism evidence="1 2">
    <name type="scientific">Clostridium cadaveris</name>
    <dbReference type="NCBI Taxonomy" id="1529"/>
    <lineage>
        <taxon>Bacteria</taxon>
        <taxon>Bacillati</taxon>
        <taxon>Bacillota</taxon>
        <taxon>Clostridia</taxon>
        <taxon>Eubacteriales</taxon>
        <taxon>Clostridiaceae</taxon>
        <taxon>Clostridium</taxon>
    </lineage>
</organism>
<dbReference type="AlphaFoldDB" id="A0A1I2KSP2"/>
<evidence type="ECO:0000313" key="2">
    <source>
        <dbReference type="Proteomes" id="UP000182135"/>
    </source>
</evidence>